<dbReference type="InterPro" id="IPR016064">
    <property type="entry name" value="NAD/diacylglycerol_kinase_sf"/>
</dbReference>
<dbReference type="PANTHER" id="PTHR20275:SF0">
    <property type="entry name" value="NAD KINASE"/>
    <property type="match status" value="1"/>
</dbReference>
<dbReference type="SUPFAM" id="SSF111331">
    <property type="entry name" value="NAD kinase/diacylglycerol kinase-like"/>
    <property type="match status" value="1"/>
</dbReference>
<evidence type="ECO:0000256" key="2">
    <source>
        <dbReference type="ARBA" id="ARBA00022777"/>
    </source>
</evidence>
<dbReference type="AlphaFoldDB" id="A0A249SN78"/>
<name>A0A249SN78_9MOLU</name>
<dbReference type="Gene3D" id="3.40.50.10330">
    <property type="entry name" value="Probable inorganic polyphosphate/atp-NAD kinase, domain 1"/>
    <property type="match status" value="1"/>
</dbReference>
<dbReference type="GO" id="GO:0003951">
    <property type="term" value="F:NAD+ kinase activity"/>
    <property type="evidence" value="ECO:0007669"/>
    <property type="project" value="UniProtKB-EC"/>
</dbReference>
<evidence type="ECO:0000256" key="3">
    <source>
        <dbReference type="ARBA" id="ARBA00022857"/>
    </source>
</evidence>
<dbReference type="RefSeq" id="WP_027875238.1">
    <property type="nucleotide sequence ID" value="NZ_CP023173.1"/>
</dbReference>
<sequence>MKYSIVKNDYEESKKIAVELNELLKAKKWKEDNKKPDYIFVVGGDGTFLKAVEIYNTIVNKVTFVPIKSGGIGFYTNHNRISDVKEIISDIENQKPIEISVLEANDYKIVNEIKIINSLRPLEADVLIDGELLETFKGTGLVFSTSGGSTGFSKSHNGAVIIDENNIFQMLEIAPISNNNFRTMNAPIIFSRKHTVEVVIKKANDVEIIVDSKKCKVPNHKTIKIKLSDKNIKMISKNSEKLTKTKILNSIFTTNKPYN</sequence>
<keyword evidence="2 6" id="KW-0418">Kinase</keyword>
<reference evidence="6 7" key="1">
    <citation type="submission" date="2017-08" db="EMBL/GenBank/DDBJ databases">
        <title>Complete Genome Sequence of Mesoplasma chauliocola.</title>
        <authorList>
            <person name="Knight T.F.Jr."/>
            <person name="Citino T."/>
        </authorList>
    </citation>
    <scope>NUCLEOTIDE SEQUENCE [LARGE SCALE GENOMIC DNA]</scope>
    <source>
        <strain evidence="6 7">CHPA-2</strain>
    </source>
</reference>
<dbReference type="GO" id="GO:0005524">
    <property type="term" value="F:ATP binding"/>
    <property type="evidence" value="ECO:0007669"/>
    <property type="project" value="UniProtKB-ARBA"/>
</dbReference>
<dbReference type="GO" id="GO:0006741">
    <property type="term" value="P:NADP+ biosynthetic process"/>
    <property type="evidence" value="ECO:0007669"/>
    <property type="project" value="InterPro"/>
</dbReference>
<keyword evidence="4" id="KW-0520">NAD</keyword>
<dbReference type="GO" id="GO:0051287">
    <property type="term" value="F:NAD binding"/>
    <property type="evidence" value="ECO:0007669"/>
    <property type="project" value="UniProtKB-ARBA"/>
</dbReference>
<dbReference type="InterPro" id="IPR017437">
    <property type="entry name" value="ATP-NAD_kinase_PpnK-typ_C"/>
</dbReference>
<dbReference type="InterPro" id="IPR002504">
    <property type="entry name" value="NADK"/>
</dbReference>
<protein>
    <submittedName>
        <fullName evidence="6">NAD(+) kinase</fullName>
    </submittedName>
</protein>
<proteinExistence type="predicted"/>
<keyword evidence="1" id="KW-0808">Transferase</keyword>
<evidence type="ECO:0000313" key="6">
    <source>
        <dbReference type="EMBL" id="ASZ08951.1"/>
    </source>
</evidence>
<keyword evidence="3" id="KW-0521">NADP</keyword>
<keyword evidence="7" id="KW-1185">Reference proteome</keyword>
<dbReference type="Gene3D" id="2.60.200.30">
    <property type="entry name" value="Probable inorganic polyphosphate/atp-NAD kinase, domain 2"/>
    <property type="match status" value="1"/>
</dbReference>
<dbReference type="Proteomes" id="UP000232229">
    <property type="component" value="Chromosome"/>
</dbReference>
<comment type="catalytic activity">
    <reaction evidence="5">
        <text>NAD(+) + ATP = ADP + NADP(+) + H(+)</text>
        <dbReference type="Rhea" id="RHEA:18629"/>
        <dbReference type="ChEBI" id="CHEBI:15378"/>
        <dbReference type="ChEBI" id="CHEBI:30616"/>
        <dbReference type="ChEBI" id="CHEBI:57540"/>
        <dbReference type="ChEBI" id="CHEBI:58349"/>
        <dbReference type="ChEBI" id="CHEBI:456216"/>
        <dbReference type="EC" id="2.7.1.23"/>
    </reaction>
</comment>
<gene>
    <name evidence="6" type="ORF">CK556_01080</name>
</gene>
<dbReference type="EMBL" id="CP023173">
    <property type="protein sequence ID" value="ASZ08951.1"/>
    <property type="molecule type" value="Genomic_DNA"/>
</dbReference>
<dbReference type="InterPro" id="IPR017438">
    <property type="entry name" value="ATP-NAD_kinase_N"/>
</dbReference>
<dbReference type="PANTHER" id="PTHR20275">
    <property type="entry name" value="NAD KINASE"/>
    <property type="match status" value="1"/>
</dbReference>
<evidence type="ECO:0000313" key="7">
    <source>
        <dbReference type="Proteomes" id="UP000232229"/>
    </source>
</evidence>
<evidence type="ECO:0000256" key="1">
    <source>
        <dbReference type="ARBA" id="ARBA00022679"/>
    </source>
</evidence>
<dbReference type="Pfam" id="PF20143">
    <property type="entry name" value="NAD_kinase_C"/>
    <property type="match status" value="1"/>
</dbReference>
<evidence type="ECO:0000256" key="5">
    <source>
        <dbReference type="ARBA" id="ARBA00047925"/>
    </source>
</evidence>
<dbReference type="STRING" id="1336232.GCA_000518825_00044"/>
<dbReference type="KEGG" id="mchc:CK556_01080"/>
<organism evidence="6 7">
    <name type="scientific">Mesoplasma chauliocola</name>
    <dbReference type="NCBI Taxonomy" id="216427"/>
    <lineage>
        <taxon>Bacteria</taxon>
        <taxon>Bacillati</taxon>
        <taxon>Mycoplasmatota</taxon>
        <taxon>Mollicutes</taxon>
        <taxon>Entomoplasmatales</taxon>
        <taxon>Entomoplasmataceae</taxon>
        <taxon>Mesoplasma</taxon>
    </lineage>
</organism>
<accession>A0A249SN78</accession>
<dbReference type="GO" id="GO:0019674">
    <property type="term" value="P:NAD+ metabolic process"/>
    <property type="evidence" value="ECO:0007669"/>
    <property type="project" value="InterPro"/>
</dbReference>
<dbReference type="Pfam" id="PF01513">
    <property type="entry name" value="NAD_kinase"/>
    <property type="match status" value="1"/>
</dbReference>
<evidence type="ECO:0000256" key="4">
    <source>
        <dbReference type="ARBA" id="ARBA00023027"/>
    </source>
</evidence>